<dbReference type="Proteomes" id="UP001165283">
    <property type="component" value="Unassembled WGS sequence"/>
</dbReference>
<dbReference type="EMBL" id="JAGSOV010000078">
    <property type="protein sequence ID" value="MCO1660139.1"/>
    <property type="molecule type" value="Genomic_DNA"/>
</dbReference>
<evidence type="ECO:0008006" key="4">
    <source>
        <dbReference type="Google" id="ProtNLM"/>
    </source>
</evidence>
<feature type="chain" id="PRO_5045488374" description="Hemophore-related protein" evidence="1">
    <location>
        <begin position="27"/>
        <end position="128"/>
    </location>
</feature>
<keyword evidence="3" id="KW-1185">Reference proteome</keyword>
<keyword evidence="1" id="KW-0732">Signal</keyword>
<comment type="caution">
    <text evidence="2">The sequence shown here is derived from an EMBL/GenBank/DDBJ whole genome shotgun (WGS) entry which is preliminary data.</text>
</comment>
<proteinExistence type="predicted"/>
<protein>
    <recommendedName>
        <fullName evidence="4">Hemophore-related protein</fullName>
    </recommendedName>
</protein>
<evidence type="ECO:0000313" key="3">
    <source>
        <dbReference type="Proteomes" id="UP001165283"/>
    </source>
</evidence>
<evidence type="ECO:0000256" key="1">
    <source>
        <dbReference type="SAM" id="SignalP"/>
    </source>
</evidence>
<organism evidence="2 3">
    <name type="scientific">Pseudonocardia humida</name>
    <dbReference type="NCBI Taxonomy" id="2800819"/>
    <lineage>
        <taxon>Bacteria</taxon>
        <taxon>Bacillati</taxon>
        <taxon>Actinomycetota</taxon>
        <taxon>Actinomycetes</taxon>
        <taxon>Pseudonocardiales</taxon>
        <taxon>Pseudonocardiaceae</taxon>
        <taxon>Pseudonocardia</taxon>
    </lineage>
</organism>
<name>A0ABT1ABW2_9PSEU</name>
<sequence>MSRAFGGIAVAVATAGMLVAGGGAAAADDPEPGPPPITLTAEQTARVCDEAIPRLLERIAGARERAAADVGTPGSTAWLEQRVRQARDAGRTAQADRLQQRLDRRPQLAERLAGAERRITAFRDDRCG</sequence>
<gene>
    <name evidence="2" type="ORF">KDL28_34275</name>
</gene>
<accession>A0ABT1ABW2</accession>
<feature type="signal peptide" evidence="1">
    <location>
        <begin position="1"/>
        <end position="26"/>
    </location>
</feature>
<evidence type="ECO:0000313" key="2">
    <source>
        <dbReference type="EMBL" id="MCO1660139.1"/>
    </source>
</evidence>
<dbReference type="RefSeq" id="WP_252445453.1">
    <property type="nucleotide sequence ID" value="NZ_JAGSOV010000078.1"/>
</dbReference>
<reference evidence="2" key="1">
    <citation type="submission" date="2021-04" db="EMBL/GenBank/DDBJ databases">
        <title>Pseudonocardia sp. nov., isolated from sandy soil of mangrove forest.</title>
        <authorList>
            <person name="Zan Z."/>
            <person name="Huang R."/>
            <person name="Liu W."/>
        </authorList>
    </citation>
    <scope>NUCLEOTIDE SEQUENCE</scope>
    <source>
        <strain evidence="2">S2-4</strain>
    </source>
</reference>